<keyword evidence="1" id="KW-0812">Transmembrane</keyword>
<gene>
    <name evidence="2" type="ORF">DV707_16230</name>
    <name evidence="3" type="ORF">SAMN04488133_2773</name>
</gene>
<keyword evidence="4" id="KW-1185">Reference proteome</keyword>
<evidence type="ECO:0000256" key="1">
    <source>
        <dbReference type="SAM" id="Phobius"/>
    </source>
</evidence>
<accession>A0A1H6BD47</accession>
<protein>
    <recommendedName>
        <fullName evidence="6">Glycosyltransferase RgtA/B/C/D-like domain-containing protein</fullName>
    </recommendedName>
</protein>
<dbReference type="EMBL" id="FNVN01000004">
    <property type="protein sequence ID" value="SEG58688.1"/>
    <property type="molecule type" value="Genomic_DNA"/>
</dbReference>
<evidence type="ECO:0000313" key="2">
    <source>
        <dbReference type="EMBL" id="QCC49292.1"/>
    </source>
</evidence>
<reference evidence="3 4" key="1">
    <citation type="submission" date="2016-10" db="EMBL/GenBank/DDBJ databases">
        <authorList>
            <person name="de Groot N.N."/>
        </authorList>
    </citation>
    <scope>NUCLEOTIDE SEQUENCE [LARGE SCALE GENOMIC DNA]</scope>
    <source>
        <strain evidence="3 4">CGMCC 1.10331</strain>
    </source>
</reference>
<reference evidence="2 5" key="2">
    <citation type="journal article" date="2019" name="Nat. Commun.">
        <title>A new type of DNA phosphorothioation-based antiviral system in archaea.</title>
        <authorList>
            <person name="Xiong L."/>
            <person name="Liu S."/>
            <person name="Chen S."/>
            <person name="Xiao Y."/>
            <person name="Zhu B."/>
            <person name="Gao Y."/>
            <person name="Zhang Y."/>
            <person name="Chen B."/>
            <person name="Luo J."/>
            <person name="Deng Z."/>
            <person name="Chen X."/>
            <person name="Wang L."/>
            <person name="Chen S."/>
        </authorList>
    </citation>
    <scope>NUCLEOTIDE SEQUENCE [LARGE SCALE GENOMIC DNA]</scope>
    <source>
        <strain evidence="2 5">CGMCC 1.10331</strain>
        <plasmid evidence="2 5">unnamed1</plasmid>
    </source>
</reference>
<feature type="transmembrane region" description="Helical" evidence="1">
    <location>
        <begin position="394"/>
        <end position="411"/>
    </location>
</feature>
<geneLocation type="plasmid" evidence="2">
    <name>unnamed1</name>
</geneLocation>
<feature type="transmembrane region" description="Helical" evidence="1">
    <location>
        <begin position="27"/>
        <end position="49"/>
    </location>
</feature>
<feature type="transmembrane region" description="Helical" evidence="1">
    <location>
        <begin position="423"/>
        <end position="441"/>
    </location>
</feature>
<keyword evidence="1" id="KW-1133">Transmembrane helix</keyword>
<feature type="transmembrane region" description="Helical" evidence="1">
    <location>
        <begin position="322"/>
        <end position="344"/>
    </location>
</feature>
<feature type="transmembrane region" description="Helical" evidence="1">
    <location>
        <begin position="211"/>
        <end position="241"/>
    </location>
</feature>
<proteinExistence type="predicted"/>
<keyword evidence="2" id="KW-0614">Plasmid</keyword>
<dbReference type="EMBL" id="CP031312">
    <property type="protein sequence ID" value="QCC49292.1"/>
    <property type="molecule type" value="Genomic_DNA"/>
</dbReference>
<dbReference type="Proteomes" id="UP000296733">
    <property type="component" value="Plasmid unnamed1"/>
</dbReference>
<sequence>MVVILAGIILMTPPANQYEISIYRVFPWYFWTMLVASTVVGQVLILRGAFPDEKPGRDWQLGLLLILLCNSILVFVPYVRGYTYFERADVLTHLGFIQIIQRTGRFSGELIYPNIHQLVLTLSYATGLEPMRVINAVSGVISLFSMLAAIALVATVYDRRRALFSIPFVCLLIGGTAHMNASPFAQSMLILPFVLYLFVKEQQTHAFAIRLALAVSLVALVIYHPLTALFALVFFTIYAVFQTSVVRGALLSSDAASSALTGSGTVRRLTLGAFVVWYYNFAGMLIRAESVLNTLFGASNGESQLDAYSSTVSRTSPAVVDLLRILLLEYGISMILLGVSGLHFSKMLVKRARRRLSVSVFELSFSATAMAFAGVSVLFLLFDLIVGFGRPLMAARYFAVLVVGSFFFDLYERLNWDPNVPRAVVVVLTILVVLSTLGAHHSPLTMRTNQQVTDMELDGAGWHLTYSDMDRPHAEYGVDLYRFEDALIGFHSDNVTKDPDPPPDHFGYADGETLGAEYNESHYLVITSAGRQFYPEVWPDYRQFWRYTAEDFDRLETDPTVAQVYANGGYDTYLVNETITPA</sequence>
<evidence type="ECO:0008006" key="6">
    <source>
        <dbReference type="Google" id="ProtNLM"/>
    </source>
</evidence>
<dbReference type="Proteomes" id="UP000236740">
    <property type="component" value="Unassembled WGS sequence"/>
</dbReference>
<feature type="transmembrane region" description="Helical" evidence="1">
    <location>
        <begin position="133"/>
        <end position="154"/>
    </location>
</feature>
<feature type="transmembrane region" description="Helical" evidence="1">
    <location>
        <begin position="61"/>
        <end position="79"/>
    </location>
</feature>
<organism evidence="3 4">
    <name type="scientific">Halobellus limi</name>
    <dbReference type="NCBI Taxonomy" id="699433"/>
    <lineage>
        <taxon>Archaea</taxon>
        <taxon>Methanobacteriati</taxon>
        <taxon>Methanobacteriota</taxon>
        <taxon>Stenosarchaea group</taxon>
        <taxon>Halobacteria</taxon>
        <taxon>Halobacteriales</taxon>
        <taxon>Haloferacaceae</taxon>
        <taxon>Halobellus</taxon>
    </lineage>
</organism>
<keyword evidence="1" id="KW-0472">Membrane</keyword>
<name>A0A1H6BD47_9EURY</name>
<feature type="transmembrane region" description="Helical" evidence="1">
    <location>
        <begin position="356"/>
        <end position="382"/>
    </location>
</feature>
<evidence type="ECO:0000313" key="3">
    <source>
        <dbReference type="EMBL" id="SEG58688.1"/>
    </source>
</evidence>
<evidence type="ECO:0000313" key="4">
    <source>
        <dbReference type="Proteomes" id="UP000236740"/>
    </source>
</evidence>
<feature type="transmembrane region" description="Helical" evidence="1">
    <location>
        <begin position="161"/>
        <end position="177"/>
    </location>
</feature>
<dbReference type="AlphaFoldDB" id="A0A1H6BD47"/>
<dbReference type="KEGG" id="hlm:DV707_16230"/>
<evidence type="ECO:0000313" key="5">
    <source>
        <dbReference type="Proteomes" id="UP000296733"/>
    </source>
</evidence>
<feature type="transmembrane region" description="Helical" evidence="1">
    <location>
        <begin position="183"/>
        <end position="199"/>
    </location>
</feature>